<feature type="compositionally biased region" description="Basic and acidic residues" evidence="1">
    <location>
        <begin position="344"/>
        <end position="354"/>
    </location>
</feature>
<dbReference type="PANTHER" id="PTHR14690:SF0">
    <property type="entry name" value="IQ MOTIF CONTAINING WITH AAA DOMAIN 1"/>
    <property type="match status" value="1"/>
</dbReference>
<dbReference type="EMBL" id="WJQU01000002">
    <property type="protein sequence ID" value="KAJ6642794.1"/>
    <property type="molecule type" value="Genomic_DNA"/>
</dbReference>
<dbReference type="PROSITE" id="PS50096">
    <property type="entry name" value="IQ"/>
    <property type="match status" value="1"/>
</dbReference>
<feature type="region of interest" description="Disordered" evidence="1">
    <location>
        <begin position="311"/>
        <end position="365"/>
    </location>
</feature>
<feature type="region of interest" description="Disordered" evidence="1">
    <location>
        <begin position="443"/>
        <end position="479"/>
    </location>
</feature>
<dbReference type="PANTHER" id="PTHR14690">
    <property type="entry name" value="IQ MOTIF CONTAINING WITH AAA DOMAIN 1"/>
    <property type="match status" value="1"/>
</dbReference>
<dbReference type="GO" id="GO:0016887">
    <property type="term" value="F:ATP hydrolysis activity"/>
    <property type="evidence" value="ECO:0007669"/>
    <property type="project" value="InterPro"/>
</dbReference>
<dbReference type="AlphaFoldDB" id="A0A9Q0S309"/>
<dbReference type="Proteomes" id="UP001151699">
    <property type="component" value="Chromosome B"/>
</dbReference>
<gene>
    <name evidence="3" type="primary">IQCA1_0</name>
    <name evidence="3" type="ORF">Bhyg_07748</name>
</gene>
<keyword evidence="4" id="KW-1185">Reference proteome</keyword>
<dbReference type="OrthoDB" id="3046016at2759"/>
<protein>
    <submittedName>
        <fullName evidence="3">Dynein regulatory complex protein 11</fullName>
    </submittedName>
</protein>
<evidence type="ECO:0000256" key="1">
    <source>
        <dbReference type="SAM" id="MobiDB-lite"/>
    </source>
</evidence>
<evidence type="ECO:0000313" key="4">
    <source>
        <dbReference type="Proteomes" id="UP001151699"/>
    </source>
</evidence>
<organism evidence="3 4">
    <name type="scientific">Pseudolycoriella hygida</name>
    <dbReference type="NCBI Taxonomy" id="35572"/>
    <lineage>
        <taxon>Eukaryota</taxon>
        <taxon>Metazoa</taxon>
        <taxon>Ecdysozoa</taxon>
        <taxon>Arthropoda</taxon>
        <taxon>Hexapoda</taxon>
        <taxon>Insecta</taxon>
        <taxon>Pterygota</taxon>
        <taxon>Neoptera</taxon>
        <taxon>Endopterygota</taxon>
        <taxon>Diptera</taxon>
        <taxon>Nematocera</taxon>
        <taxon>Sciaroidea</taxon>
        <taxon>Sciaridae</taxon>
        <taxon>Pseudolycoriella</taxon>
    </lineage>
</organism>
<sequence length="808" mass="93427">MSNNTFNVLWKTTQKQLEELATTDYENQAFEPDFNKPVVHKTAFELYVKYITIANRLEQSYDEIVQPQKRILIRKLLDSCLGRVIEIKHDLVGIDMFEFSYNESVMNELNLTPHDIELRIPKYFRREREAEIIDRRLFIESLLKKFGWLEEEFVEEKMSELEAIRIIQMHERARQGRLRAQFMKEIRMLKEKVKPDGVKEKTDGLLAAMKIQKLWRGFATRRKTRRRKLEEMYLIGMIPRPNDKKNVANEEMEKALKARYEIQEEFRKTYADTVTQMKKDISMKQTIPLTEEISDEIRLWFRDTYTRTGKLPDFPSEDNGGSRHLLSRQATESEISRSSAVSSKDSKKTKDKPKTPTRSGDLNVEESFDNGFKISQSIFLPDIRSGIDEFNEVWRDKDETMNTKQTFYTDMLYAEKFNEIESELRKVVDEMMRQELEMLQAALDKDRAQKGKKSKKASKKTRRSGKKSKKKKEKDLTPDRTTESLFEELVANGIIKKNPEINLSSFLGDRSLCERSGINPTPGDIRQIITEYCILPLGSDAIRKFAPCIRSVLIAGPKGSGKKMLVCAMCHEVGGILFDLTPANIVGKYPGKSGLVMLMHLVIKVSRLLQPAVIFMDDAEKPFMKKVPKGDRTDPKRLKKDLPKLIKNIAADDKVIFIGTTSAPWEADQKLLQQTYNRFIYIPRPDYGTLSYVWKELLGQYSGIHSQFDAGAIAKVSDGYTIGSVVGCIKDVLTCKRNLQLRVQPLTHLELINALSSRDPVYKEEEEAFTNWWTKTPLGRRKQKAIEMEVEVQQEKELGKKDKKKGGK</sequence>
<dbReference type="InterPro" id="IPR052267">
    <property type="entry name" value="N-DRC_Component"/>
</dbReference>
<dbReference type="GO" id="GO:0005524">
    <property type="term" value="F:ATP binding"/>
    <property type="evidence" value="ECO:0007669"/>
    <property type="project" value="InterPro"/>
</dbReference>
<evidence type="ECO:0000259" key="2">
    <source>
        <dbReference type="Pfam" id="PF00004"/>
    </source>
</evidence>
<feature type="domain" description="ATPase AAA-type core" evidence="2">
    <location>
        <begin position="552"/>
        <end position="683"/>
    </location>
</feature>
<reference evidence="3" key="1">
    <citation type="submission" date="2022-07" db="EMBL/GenBank/DDBJ databases">
        <authorList>
            <person name="Trinca V."/>
            <person name="Uliana J.V.C."/>
            <person name="Torres T.T."/>
            <person name="Ward R.J."/>
            <person name="Monesi N."/>
        </authorList>
    </citation>
    <scope>NUCLEOTIDE SEQUENCE</scope>
    <source>
        <strain evidence="3">HSMRA1968</strain>
        <tissue evidence="3">Whole embryos</tissue>
    </source>
</reference>
<dbReference type="Gene3D" id="3.40.50.300">
    <property type="entry name" value="P-loop containing nucleotide triphosphate hydrolases"/>
    <property type="match status" value="1"/>
</dbReference>
<dbReference type="Gene3D" id="1.20.5.190">
    <property type="match status" value="1"/>
</dbReference>
<dbReference type="SUPFAM" id="SSF52540">
    <property type="entry name" value="P-loop containing nucleoside triphosphate hydrolases"/>
    <property type="match status" value="1"/>
</dbReference>
<dbReference type="Pfam" id="PF00004">
    <property type="entry name" value="AAA"/>
    <property type="match status" value="1"/>
</dbReference>
<dbReference type="InterPro" id="IPR003959">
    <property type="entry name" value="ATPase_AAA_core"/>
</dbReference>
<name>A0A9Q0S309_9DIPT</name>
<dbReference type="InterPro" id="IPR027417">
    <property type="entry name" value="P-loop_NTPase"/>
</dbReference>
<proteinExistence type="predicted"/>
<accession>A0A9Q0S309</accession>
<feature type="compositionally biased region" description="Basic residues" evidence="1">
    <location>
        <begin position="450"/>
        <end position="472"/>
    </location>
</feature>
<comment type="caution">
    <text evidence="3">The sequence shown here is derived from an EMBL/GenBank/DDBJ whole genome shotgun (WGS) entry which is preliminary data.</text>
</comment>
<evidence type="ECO:0000313" key="3">
    <source>
        <dbReference type="EMBL" id="KAJ6642794.1"/>
    </source>
</evidence>